<keyword evidence="1" id="KW-1133">Transmembrane helix</keyword>
<name>A0A4Q9PK80_9APHY</name>
<evidence type="ECO:0000313" key="3">
    <source>
        <dbReference type="Proteomes" id="UP000292082"/>
    </source>
</evidence>
<evidence type="ECO:0000313" key="2">
    <source>
        <dbReference type="EMBL" id="TBU54514.1"/>
    </source>
</evidence>
<feature type="transmembrane region" description="Helical" evidence="1">
    <location>
        <begin position="224"/>
        <end position="250"/>
    </location>
</feature>
<feature type="transmembrane region" description="Helical" evidence="1">
    <location>
        <begin position="284"/>
        <end position="303"/>
    </location>
</feature>
<reference evidence="2 3" key="1">
    <citation type="submission" date="2019-01" db="EMBL/GenBank/DDBJ databases">
        <title>Draft genome sequences of three monokaryotic isolates of the white-rot basidiomycete fungus Dichomitus squalens.</title>
        <authorList>
            <consortium name="DOE Joint Genome Institute"/>
            <person name="Lopez S.C."/>
            <person name="Andreopoulos B."/>
            <person name="Pangilinan J."/>
            <person name="Lipzen A."/>
            <person name="Riley R."/>
            <person name="Ahrendt S."/>
            <person name="Ng V."/>
            <person name="Barry K."/>
            <person name="Daum C."/>
            <person name="Grigoriev I.V."/>
            <person name="Hilden K.S."/>
            <person name="Makela M.R."/>
            <person name="de Vries R.P."/>
        </authorList>
    </citation>
    <scope>NUCLEOTIDE SEQUENCE [LARGE SCALE GENOMIC DNA]</scope>
    <source>
        <strain evidence="2 3">CBS 464.89</strain>
    </source>
</reference>
<organism evidence="2 3">
    <name type="scientific">Dichomitus squalens</name>
    <dbReference type="NCBI Taxonomy" id="114155"/>
    <lineage>
        <taxon>Eukaryota</taxon>
        <taxon>Fungi</taxon>
        <taxon>Dikarya</taxon>
        <taxon>Basidiomycota</taxon>
        <taxon>Agaricomycotina</taxon>
        <taxon>Agaricomycetes</taxon>
        <taxon>Polyporales</taxon>
        <taxon>Polyporaceae</taxon>
        <taxon>Dichomitus</taxon>
    </lineage>
</organism>
<feature type="transmembrane region" description="Helical" evidence="1">
    <location>
        <begin position="201"/>
        <end position="218"/>
    </location>
</feature>
<protein>
    <submittedName>
        <fullName evidence="2">Uncharacterized protein</fullName>
    </submittedName>
</protein>
<dbReference type="AlphaFoldDB" id="A0A4Q9PK80"/>
<keyword evidence="1" id="KW-0812">Transmembrane</keyword>
<feature type="transmembrane region" description="Helical" evidence="1">
    <location>
        <begin position="158"/>
        <end position="181"/>
    </location>
</feature>
<dbReference type="Proteomes" id="UP000292082">
    <property type="component" value="Unassembled WGS sequence"/>
</dbReference>
<feature type="transmembrane region" description="Helical" evidence="1">
    <location>
        <begin position="84"/>
        <end position="103"/>
    </location>
</feature>
<sequence length="396" mass="43489">MLTAYLLLAGLISATYSQLVYLACWQARFPAHLPLLFITCTFLLTLSAVVIVFIGPLIFHLALFASQSARYATTHTILHTIRHLSVFANLAYCLIRITAHLAIDRATTALAIARVRAQATYVSVLASSKAAYVKVLAVRHLTAISIKDFLTRLVDRSVSLIAASILLCGRRIITLFLTLLLSCIRPLRLLSSVSLRVSARVLVLATPTALHVVRLTWITLATPLRIILCHITGPIVCLASRILSLAFVYILSTSFRLACLVTPSVTPILLRCAIYVVVPGLLCLLRLSCVILSALSKGMFIGLQMYLQYMLQPNDSCDTSIRFRTLCPSSCRPLALAERSQRISDQIVCHTSPETLRLDCSISSSTVTSMTADETLCDIPAQCDITLETFEHKLSI</sequence>
<proteinExistence type="predicted"/>
<evidence type="ECO:0000256" key="1">
    <source>
        <dbReference type="SAM" id="Phobius"/>
    </source>
</evidence>
<keyword evidence="1" id="KW-0472">Membrane</keyword>
<accession>A0A4Q9PK80</accession>
<feature type="transmembrane region" description="Helical" evidence="1">
    <location>
        <begin position="33"/>
        <end position="63"/>
    </location>
</feature>
<keyword evidence="3" id="KW-1185">Reference proteome</keyword>
<dbReference type="EMBL" id="ML145187">
    <property type="protein sequence ID" value="TBU54514.1"/>
    <property type="molecule type" value="Genomic_DNA"/>
</dbReference>
<gene>
    <name evidence="2" type="ORF">BD310DRAFT_71879</name>
</gene>